<feature type="compositionally biased region" description="Acidic residues" evidence="1">
    <location>
        <begin position="95"/>
        <end position="107"/>
    </location>
</feature>
<evidence type="ECO:0000256" key="1">
    <source>
        <dbReference type="SAM" id="MobiDB-lite"/>
    </source>
</evidence>
<reference evidence="2 3" key="3">
    <citation type="journal article" date="2016" name="Sci. Rep.">
        <title>Genome-wide diversity and gene expression profiling of Babesia microti isolates identify polymorphic genes that mediate host-pathogen interactions.</title>
        <authorList>
            <person name="Silva J.C."/>
            <person name="Cornillot E."/>
            <person name="McCracken C."/>
            <person name="Usmani-Brown S."/>
            <person name="Dwivedi A."/>
            <person name="Ifeonu O.O."/>
            <person name="Crabtree J."/>
            <person name="Gotia H.T."/>
            <person name="Virji A.Z."/>
            <person name="Reynes C."/>
            <person name="Colinge J."/>
            <person name="Kumar V."/>
            <person name="Lawres L."/>
            <person name="Pazzi J.E."/>
            <person name="Pablo J.V."/>
            <person name="Hung C."/>
            <person name="Brancato J."/>
            <person name="Kumari P."/>
            <person name="Orvis J."/>
            <person name="Tretina K."/>
            <person name="Chibucos M."/>
            <person name="Ott S."/>
            <person name="Sadzewicz L."/>
            <person name="Sengamalay N."/>
            <person name="Shetty A.C."/>
            <person name="Su Q."/>
            <person name="Tallon L."/>
            <person name="Fraser C.M."/>
            <person name="Frutos R."/>
            <person name="Molina D.M."/>
            <person name="Krause P.J."/>
            <person name="Ben Mamoun C."/>
        </authorList>
    </citation>
    <scope>NUCLEOTIDE SEQUENCE [LARGE SCALE GENOMIC DNA]</scope>
    <source>
        <strain evidence="2 3">RI</strain>
    </source>
</reference>
<dbReference type="GeneID" id="24426519"/>
<name>I7IA33_BABMR</name>
<dbReference type="AlphaFoldDB" id="I7IA33"/>
<dbReference type="RefSeq" id="XP_012650472.1">
    <property type="nucleotide sequence ID" value="XM_012795018.1"/>
</dbReference>
<dbReference type="VEuPathDB" id="PiroplasmaDB:BmR1_04g09465"/>
<dbReference type="KEGG" id="bmic:BmR1_04g09465"/>
<organism evidence="2 3">
    <name type="scientific">Babesia microti (strain RI)</name>
    <dbReference type="NCBI Taxonomy" id="1133968"/>
    <lineage>
        <taxon>Eukaryota</taxon>
        <taxon>Sar</taxon>
        <taxon>Alveolata</taxon>
        <taxon>Apicomplexa</taxon>
        <taxon>Aconoidasida</taxon>
        <taxon>Piroplasmida</taxon>
        <taxon>Babesiidae</taxon>
        <taxon>Babesia</taxon>
    </lineage>
</organism>
<evidence type="ECO:0000313" key="2">
    <source>
        <dbReference type="EMBL" id="CCF76064.1"/>
    </source>
</evidence>
<evidence type="ECO:0000313" key="3">
    <source>
        <dbReference type="Proteomes" id="UP000002899"/>
    </source>
</evidence>
<reference evidence="2 3" key="2">
    <citation type="journal article" date="2013" name="PLoS ONE">
        <title>Whole genome mapping and re-organization of the nuclear and mitochondrial genomes of Babesia microti isolates.</title>
        <authorList>
            <person name="Cornillot E."/>
            <person name="Dassouli A."/>
            <person name="Garg A."/>
            <person name="Pachikara N."/>
            <person name="Randazzo S."/>
            <person name="Depoix D."/>
            <person name="Carcy B."/>
            <person name="Delbecq S."/>
            <person name="Frutos R."/>
            <person name="Silva J.C."/>
            <person name="Sutton R."/>
            <person name="Krause P.J."/>
            <person name="Mamoun C.B."/>
        </authorList>
    </citation>
    <scope>NUCLEOTIDE SEQUENCE [LARGE SCALE GENOMIC DNA]</scope>
    <source>
        <strain evidence="2 3">RI</strain>
    </source>
</reference>
<dbReference type="OrthoDB" id="364843at2759"/>
<sequence>MHNCTLIFIAVTIYNSSVPNVTSYLIRRYVYTSNNPLLNLYMIGYSNEELELGVSRHIEGLIRKSRDFNLDGNIDQGQTQSIYPPPGTDSKYSSNEDEDSMTSDDEETTKVPKCPDIKPKGIPETFLSSIVQLPDYDDEDWCPDFYIGDLKSPGSEFIEKNNDYILEWANTRRRSRGLPPIKVKWKKLPETSYLNDKALNLQNVTDVITSETRPTEGNYTCGNIWNVPELQEEYELVKNHLLKRAKDDEHYASGGEQTFYDKLPRDENGIAIFNRVQDIEKLSFEEVKHELIARGYRTHGSLNEIRERLVDSFKDPNREWRIENIVKKKLCKDNLELPEDVRDKLRQIEEKENFIERNEGTDDLNEFTNTLAAFSEISQYYEDPVGYLNLDSGIDIQGLTESEIEELKNSPKIEDLHFHEKINSPEVDFVDRLEKTFNLEENRPQRPLPEYDQEASIYEMKKKFLEIEDGFHEHNVKMIVDRFGVSEAFVVDALCKLGANTPIDPSEPIKRYIDYNAIWNFLEYLNIVDPIDTQVFYSIHTLEDIADEYGISVNDLVEACKNINVKLPYGASSQLNMQCKSAMLHYLYKKGKILDKKFPNPYLKNHPTLITDSNEIYPVDDYEVDEEILSHPSNT</sequence>
<feature type="region of interest" description="Disordered" evidence="1">
    <location>
        <begin position="73"/>
        <end position="116"/>
    </location>
</feature>
<gene>
    <name evidence="2" type="ORF">BmR1_04g09465</name>
</gene>
<accession>I7IA33</accession>
<dbReference type="Proteomes" id="UP000002899">
    <property type="component" value="Chromosome IV"/>
</dbReference>
<proteinExistence type="predicted"/>
<keyword evidence="3" id="KW-1185">Reference proteome</keyword>
<protein>
    <recommendedName>
        <fullName evidence="4">SAP domain-containing protein</fullName>
    </recommendedName>
</protein>
<evidence type="ECO:0008006" key="4">
    <source>
        <dbReference type="Google" id="ProtNLM"/>
    </source>
</evidence>
<dbReference type="EMBL" id="LN871599">
    <property type="protein sequence ID" value="CCF76064.1"/>
    <property type="molecule type" value="Genomic_DNA"/>
</dbReference>
<reference evidence="2 3" key="1">
    <citation type="journal article" date="2012" name="Nucleic Acids Res.">
        <title>Sequencing of the smallest Apicomplexan genome from the human pathogen Babesia microti.</title>
        <authorList>
            <person name="Cornillot E."/>
            <person name="Hadj-Kaddour K."/>
            <person name="Dassouli A."/>
            <person name="Noel B."/>
            <person name="Ranwez V."/>
            <person name="Vacherie B."/>
            <person name="Augagneur Y."/>
            <person name="Bres V."/>
            <person name="Duclos A."/>
            <person name="Randazzo S."/>
            <person name="Carcy B."/>
            <person name="Debierre-Grockiego F."/>
            <person name="Delbecq S."/>
            <person name="Moubri-Menage K."/>
            <person name="Shams-Eldin H."/>
            <person name="Usmani-Brown S."/>
            <person name="Bringaud F."/>
            <person name="Wincker P."/>
            <person name="Vivares C.P."/>
            <person name="Schwarz R.T."/>
            <person name="Schetters T.P."/>
            <person name="Krause P.J."/>
            <person name="Gorenflot A."/>
            <person name="Berry V."/>
            <person name="Barbe V."/>
            <person name="Ben Mamoun C."/>
        </authorList>
    </citation>
    <scope>NUCLEOTIDE SEQUENCE [LARGE SCALE GENOMIC DNA]</scope>
    <source>
        <strain evidence="2 3">RI</strain>
    </source>
</reference>